<name>A0ACB9PX27_BAUVA</name>
<organism evidence="1 2">
    <name type="scientific">Bauhinia variegata</name>
    <name type="common">Purple orchid tree</name>
    <name type="synonym">Phanera variegata</name>
    <dbReference type="NCBI Taxonomy" id="167791"/>
    <lineage>
        <taxon>Eukaryota</taxon>
        <taxon>Viridiplantae</taxon>
        <taxon>Streptophyta</taxon>
        <taxon>Embryophyta</taxon>
        <taxon>Tracheophyta</taxon>
        <taxon>Spermatophyta</taxon>
        <taxon>Magnoliopsida</taxon>
        <taxon>eudicotyledons</taxon>
        <taxon>Gunneridae</taxon>
        <taxon>Pentapetalae</taxon>
        <taxon>rosids</taxon>
        <taxon>fabids</taxon>
        <taxon>Fabales</taxon>
        <taxon>Fabaceae</taxon>
        <taxon>Cercidoideae</taxon>
        <taxon>Cercideae</taxon>
        <taxon>Bauhiniinae</taxon>
        <taxon>Bauhinia</taxon>
    </lineage>
</organism>
<sequence>MVSISYNTKEIRKVLAIFVIEDEMTFSVVEKRGFRHFVNRLEPRITTLLKKKIVNTLWHLYNFYAQESHEVSQTSDDSASHEESVITKEGLADMGWIQEVFDESPVNDAIINEIGRAMTSVTNQAIQEGNRMSTD</sequence>
<dbReference type="EMBL" id="CM039427">
    <property type="protein sequence ID" value="KAI4353043.1"/>
    <property type="molecule type" value="Genomic_DNA"/>
</dbReference>
<evidence type="ECO:0000313" key="1">
    <source>
        <dbReference type="EMBL" id="KAI4353043.1"/>
    </source>
</evidence>
<dbReference type="Proteomes" id="UP000828941">
    <property type="component" value="Chromosome 2"/>
</dbReference>
<accession>A0ACB9PX27</accession>
<comment type="caution">
    <text evidence="1">The sequence shown here is derived from an EMBL/GenBank/DDBJ whole genome shotgun (WGS) entry which is preliminary data.</text>
</comment>
<gene>
    <name evidence="1" type="ORF">L6164_002021</name>
</gene>
<keyword evidence="2" id="KW-1185">Reference proteome</keyword>
<proteinExistence type="predicted"/>
<reference evidence="1 2" key="1">
    <citation type="journal article" date="2022" name="DNA Res.">
        <title>Chromosomal-level genome assembly of the orchid tree Bauhinia variegata (Leguminosae; Cercidoideae) supports the allotetraploid origin hypothesis of Bauhinia.</title>
        <authorList>
            <person name="Zhong Y."/>
            <person name="Chen Y."/>
            <person name="Zheng D."/>
            <person name="Pang J."/>
            <person name="Liu Y."/>
            <person name="Luo S."/>
            <person name="Meng S."/>
            <person name="Qian L."/>
            <person name="Wei D."/>
            <person name="Dai S."/>
            <person name="Zhou R."/>
        </authorList>
    </citation>
    <scope>NUCLEOTIDE SEQUENCE [LARGE SCALE GENOMIC DNA]</scope>
    <source>
        <strain evidence="1">BV-YZ2020</strain>
    </source>
</reference>
<evidence type="ECO:0000313" key="2">
    <source>
        <dbReference type="Proteomes" id="UP000828941"/>
    </source>
</evidence>
<protein>
    <submittedName>
        <fullName evidence="1">Uncharacterized protein</fullName>
    </submittedName>
</protein>